<sequence length="184" mass="21748">MGKLKDLAEKCCTQETFVIENPGPKLLAFINDMRERKNKMIEESKREYIRHAFLSDNNMHNTFYWYKDVIKYKVNLNDKYTLHILTENYPDDETDEKLEKALESFGYEGDVIFLKNNKNEYQVFGVFYNGTNGKEGCILNSMKDVTNRLEKLKSNENVKWCQILDTAIDNADDVYAWYLTFTLK</sequence>
<proteinExistence type="predicted"/>
<reference evidence="1" key="1">
    <citation type="journal article" date="2021" name="Proc. Natl. Acad. Sci. U.S.A.">
        <title>A Catalog of Tens of Thousands of Viruses from Human Metagenomes Reveals Hidden Associations with Chronic Diseases.</title>
        <authorList>
            <person name="Tisza M.J."/>
            <person name="Buck C.B."/>
        </authorList>
    </citation>
    <scope>NUCLEOTIDE SEQUENCE</scope>
    <source>
        <strain evidence="1">CtNQV2</strain>
    </source>
</reference>
<accession>A0A8S5RYX9</accession>
<organism evidence="1">
    <name type="scientific">Myoviridae sp. ctNQV2</name>
    <dbReference type="NCBI Taxonomy" id="2827683"/>
    <lineage>
        <taxon>Viruses</taxon>
        <taxon>Duplodnaviria</taxon>
        <taxon>Heunggongvirae</taxon>
        <taxon>Uroviricota</taxon>
        <taxon>Caudoviricetes</taxon>
    </lineage>
</organism>
<name>A0A8S5RYX9_9CAUD</name>
<evidence type="ECO:0000313" key="1">
    <source>
        <dbReference type="EMBL" id="DAF43880.1"/>
    </source>
</evidence>
<protein>
    <submittedName>
        <fullName evidence="1">Uncharacterized protein</fullName>
    </submittedName>
</protein>
<dbReference type="EMBL" id="BK032510">
    <property type="protein sequence ID" value="DAF43880.1"/>
    <property type="molecule type" value="Genomic_DNA"/>
</dbReference>